<dbReference type="Gene3D" id="3.40.50.1000">
    <property type="entry name" value="HAD superfamily/HAD-like"/>
    <property type="match status" value="1"/>
</dbReference>
<feature type="transmembrane region" description="Helical" evidence="2">
    <location>
        <begin position="212"/>
        <end position="232"/>
    </location>
</feature>
<dbReference type="PANTHER" id="PTHR43520:SF32">
    <property type="entry name" value="COPPER RESISTANCE P-TYPE ATPASE (EUROFUNG)"/>
    <property type="match status" value="1"/>
</dbReference>
<sequence>MSVVVVATRGIAPSQTDIWEPAMALAVSDAIRPESRFVVESLSQQGVDVWMLSGDNPTTACAVGAMVGIPQDHVIAGVLPQQKAEKIQYLQRSQVAKRSRSFLGFGRASSERRAIVAMVGAGVNDSPALTVADVGIALGSGSDVAISSADFILVNQDTTTMLTLVSLSRLVFRRVKFNFAWALIYNLLALPIAAGVFYPVRSNGSHVRLDPAWASLAMALSSISVICSSLLMRSRLPIVGFRAMKLGRGES</sequence>
<dbReference type="GO" id="GO:0016020">
    <property type="term" value="C:membrane"/>
    <property type="evidence" value="ECO:0007669"/>
    <property type="project" value="InterPro"/>
</dbReference>
<evidence type="ECO:0000256" key="1">
    <source>
        <dbReference type="ARBA" id="ARBA00022967"/>
    </source>
</evidence>
<accession>A0AAE0TQH9</accession>
<dbReference type="InterPro" id="IPR001757">
    <property type="entry name" value="P_typ_ATPase"/>
</dbReference>
<evidence type="ECO:0000313" key="4">
    <source>
        <dbReference type="Proteomes" id="UP001274830"/>
    </source>
</evidence>
<dbReference type="InterPro" id="IPR023214">
    <property type="entry name" value="HAD_sf"/>
</dbReference>
<dbReference type="PRINTS" id="PR00119">
    <property type="entry name" value="CATATPASE"/>
</dbReference>
<dbReference type="GO" id="GO:0005524">
    <property type="term" value="F:ATP binding"/>
    <property type="evidence" value="ECO:0007669"/>
    <property type="project" value="InterPro"/>
</dbReference>
<keyword evidence="2" id="KW-1133">Transmembrane helix</keyword>
<keyword evidence="2" id="KW-0472">Membrane</keyword>
<gene>
    <name evidence="3" type="ORF">LTR78_010391</name>
</gene>
<feature type="transmembrane region" description="Helical" evidence="2">
    <location>
        <begin position="179"/>
        <end position="200"/>
    </location>
</feature>
<dbReference type="GO" id="GO:0005507">
    <property type="term" value="F:copper ion binding"/>
    <property type="evidence" value="ECO:0007669"/>
    <property type="project" value="TreeGrafter"/>
</dbReference>
<dbReference type="NCBIfam" id="TIGR01494">
    <property type="entry name" value="ATPase_P-type"/>
    <property type="match status" value="1"/>
</dbReference>
<dbReference type="AlphaFoldDB" id="A0AAE0TQH9"/>
<protein>
    <submittedName>
        <fullName evidence="3">Uncharacterized protein</fullName>
    </submittedName>
</protein>
<dbReference type="GO" id="GO:0055070">
    <property type="term" value="P:copper ion homeostasis"/>
    <property type="evidence" value="ECO:0007669"/>
    <property type="project" value="TreeGrafter"/>
</dbReference>
<dbReference type="InterPro" id="IPR036412">
    <property type="entry name" value="HAD-like_sf"/>
</dbReference>
<reference evidence="3" key="1">
    <citation type="submission" date="2023-07" db="EMBL/GenBank/DDBJ databases">
        <title>Black Yeasts Isolated from many extreme environments.</title>
        <authorList>
            <person name="Coleine C."/>
            <person name="Stajich J.E."/>
            <person name="Selbmann L."/>
        </authorList>
    </citation>
    <scope>NUCLEOTIDE SEQUENCE</scope>
    <source>
        <strain evidence="3">CCFEE 5485</strain>
    </source>
</reference>
<dbReference type="EMBL" id="JAUTXT010000074">
    <property type="protein sequence ID" value="KAK3669708.1"/>
    <property type="molecule type" value="Genomic_DNA"/>
</dbReference>
<keyword evidence="4" id="KW-1185">Reference proteome</keyword>
<proteinExistence type="predicted"/>
<name>A0AAE0TQH9_9PEZI</name>
<comment type="caution">
    <text evidence="3">The sequence shown here is derived from an EMBL/GenBank/DDBJ whole genome shotgun (WGS) entry which is preliminary data.</text>
</comment>
<dbReference type="SUPFAM" id="SSF56784">
    <property type="entry name" value="HAD-like"/>
    <property type="match status" value="1"/>
</dbReference>
<keyword evidence="2" id="KW-0812">Transmembrane</keyword>
<dbReference type="GO" id="GO:0043682">
    <property type="term" value="F:P-type divalent copper transporter activity"/>
    <property type="evidence" value="ECO:0007669"/>
    <property type="project" value="TreeGrafter"/>
</dbReference>
<organism evidence="3 4">
    <name type="scientific">Recurvomyces mirabilis</name>
    <dbReference type="NCBI Taxonomy" id="574656"/>
    <lineage>
        <taxon>Eukaryota</taxon>
        <taxon>Fungi</taxon>
        <taxon>Dikarya</taxon>
        <taxon>Ascomycota</taxon>
        <taxon>Pezizomycotina</taxon>
        <taxon>Dothideomycetes</taxon>
        <taxon>Dothideomycetidae</taxon>
        <taxon>Mycosphaerellales</taxon>
        <taxon>Teratosphaeriaceae</taxon>
        <taxon>Recurvomyces</taxon>
    </lineage>
</organism>
<evidence type="ECO:0000313" key="3">
    <source>
        <dbReference type="EMBL" id="KAK3669708.1"/>
    </source>
</evidence>
<keyword evidence="1" id="KW-1278">Translocase</keyword>
<dbReference type="Pfam" id="PF00702">
    <property type="entry name" value="Hydrolase"/>
    <property type="match status" value="1"/>
</dbReference>
<evidence type="ECO:0000256" key="2">
    <source>
        <dbReference type="SAM" id="Phobius"/>
    </source>
</evidence>
<dbReference type="GO" id="GO:0016887">
    <property type="term" value="F:ATP hydrolysis activity"/>
    <property type="evidence" value="ECO:0007669"/>
    <property type="project" value="InterPro"/>
</dbReference>
<dbReference type="Proteomes" id="UP001274830">
    <property type="component" value="Unassembled WGS sequence"/>
</dbReference>
<dbReference type="PANTHER" id="PTHR43520">
    <property type="entry name" value="ATP7, ISOFORM B"/>
    <property type="match status" value="1"/>
</dbReference>